<dbReference type="PROSITE" id="PS50012">
    <property type="entry name" value="RCC1_3"/>
    <property type="match status" value="4"/>
</dbReference>
<dbReference type="SUPFAM" id="SSF50985">
    <property type="entry name" value="RCC1/BLIP-II"/>
    <property type="match status" value="2"/>
</dbReference>
<dbReference type="EMBL" id="BRYB01001407">
    <property type="protein sequence ID" value="GMI25100.1"/>
    <property type="molecule type" value="Genomic_DNA"/>
</dbReference>
<feature type="repeat" description="RCC1" evidence="3">
    <location>
        <begin position="138"/>
        <end position="199"/>
    </location>
</feature>
<feature type="domain" description="RCC1-like" evidence="5">
    <location>
        <begin position="96"/>
        <end position="381"/>
    </location>
</feature>
<dbReference type="PANTHER" id="PTHR45982:SF1">
    <property type="entry name" value="REGULATOR OF CHROMOSOME CONDENSATION"/>
    <property type="match status" value="1"/>
</dbReference>
<dbReference type="PROSITE" id="PS00626">
    <property type="entry name" value="RCC1_2"/>
    <property type="match status" value="2"/>
</dbReference>
<feature type="repeat" description="RCC1" evidence="3">
    <location>
        <begin position="254"/>
        <end position="300"/>
    </location>
</feature>
<evidence type="ECO:0000256" key="2">
    <source>
        <dbReference type="ARBA" id="ARBA00022737"/>
    </source>
</evidence>
<dbReference type="InterPro" id="IPR058923">
    <property type="entry name" value="RCC1-like_dom"/>
</dbReference>
<evidence type="ECO:0000256" key="4">
    <source>
        <dbReference type="SAM" id="MobiDB-lite"/>
    </source>
</evidence>
<organism evidence="6 7">
    <name type="scientific">Tetraparma gracilis</name>
    <dbReference type="NCBI Taxonomy" id="2962635"/>
    <lineage>
        <taxon>Eukaryota</taxon>
        <taxon>Sar</taxon>
        <taxon>Stramenopiles</taxon>
        <taxon>Ochrophyta</taxon>
        <taxon>Bolidophyceae</taxon>
        <taxon>Parmales</taxon>
        <taxon>Triparmaceae</taxon>
        <taxon>Tetraparma</taxon>
    </lineage>
</organism>
<feature type="region of interest" description="Disordered" evidence="4">
    <location>
        <begin position="152"/>
        <end position="176"/>
    </location>
</feature>
<dbReference type="InterPro" id="IPR051553">
    <property type="entry name" value="Ran_GTPase-activating"/>
</dbReference>
<feature type="repeat" description="RCC1" evidence="3">
    <location>
        <begin position="76"/>
        <end position="137"/>
    </location>
</feature>
<evidence type="ECO:0000256" key="1">
    <source>
        <dbReference type="ARBA" id="ARBA00022658"/>
    </source>
</evidence>
<accession>A0ABQ6MFI6</accession>
<protein>
    <recommendedName>
        <fullName evidence="5">RCC1-like domain-containing protein</fullName>
    </recommendedName>
</protein>
<dbReference type="Proteomes" id="UP001165060">
    <property type="component" value="Unassembled WGS sequence"/>
</dbReference>
<proteinExistence type="predicted"/>
<dbReference type="Pfam" id="PF25390">
    <property type="entry name" value="WD40_RLD"/>
    <property type="match status" value="1"/>
</dbReference>
<evidence type="ECO:0000313" key="7">
    <source>
        <dbReference type="Proteomes" id="UP001165060"/>
    </source>
</evidence>
<name>A0ABQ6MFI6_9STRA</name>
<keyword evidence="1" id="KW-0344">Guanine-nucleotide releasing factor</keyword>
<evidence type="ECO:0000256" key="3">
    <source>
        <dbReference type="PROSITE-ProRule" id="PRU00235"/>
    </source>
</evidence>
<sequence length="474" mass="49028">MSLPPPIHRFAHAGGEHSLYLSPAGSLHSAGACGLDWSRAQDLVPSLFSWRPVPLGAPIASVASGYYHNLAISSSGSLFSWGCGAFLDSKNDGSIPALGQGVGAEDVGGLPKQVAPFPHTAVAAAAGAYHSVVLTRANKVLTFGAAQLGQLGRAPSSDATDSSSLPVDPTPSEVEGIPGSETPVFVGAGFYNTHVVTSAGTLYSAGENQNRQCGIPSSTSNNVRTMTRAVDLEGEKIKEAVGGYCHTLALTIFGEVLSFGCGDDGQRGSEAPQAVTKLDLGAKAKQVAAGANHSAAITSDGSLFAWGSNEFGQAGAGELEQVRAPRRVDLGGRAAKSVSCGYSHTVVQTENDETIVFGQNDSGQLGLGEAAAQKPQDVRIPIPTQVGVEEKAKPNAFGIDTRYYEKTQDAVHDGGDIASLIQERLRNRKKKKKGAGLAGLKVEERETFEVTAGSEAKDAGVTGYALGVISGERR</sequence>
<keyword evidence="2" id="KW-0677">Repeat</keyword>
<dbReference type="Pfam" id="PF13540">
    <property type="entry name" value="RCC1_2"/>
    <property type="match status" value="1"/>
</dbReference>
<dbReference type="Gene3D" id="2.130.10.30">
    <property type="entry name" value="Regulator of chromosome condensation 1/beta-lactamase-inhibitor protein II"/>
    <property type="match status" value="2"/>
</dbReference>
<comment type="caution">
    <text evidence="6">The sequence shown here is derived from an EMBL/GenBank/DDBJ whole genome shotgun (WGS) entry which is preliminary data.</text>
</comment>
<evidence type="ECO:0000313" key="6">
    <source>
        <dbReference type="EMBL" id="GMI25100.1"/>
    </source>
</evidence>
<dbReference type="PANTHER" id="PTHR45982">
    <property type="entry name" value="REGULATOR OF CHROMOSOME CONDENSATION"/>
    <property type="match status" value="1"/>
</dbReference>
<gene>
    <name evidence="6" type="ORF">TeGR_g3963</name>
</gene>
<evidence type="ECO:0000259" key="5">
    <source>
        <dbReference type="Pfam" id="PF25390"/>
    </source>
</evidence>
<dbReference type="PRINTS" id="PR00633">
    <property type="entry name" value="RCCNDNSATION"/>
</dbReference>
<keyword evidence="7" id="KW-1185">Reference proteome</keyword>
<dbReference type="InterPro" id="IPR009091">
    <property type="entry name" value="RCC1/BLIP-II"/>
</dbReference>
<reference evidence="6 7" key="1">
    <citation type="journal article" date="2023" name="Commun. Biol.">
        <title>Genome analysis of Parmales, the sister group of diatoms, reveals the evolutionary specialization of diatoms from phago-mixotrophs to photoautotrophs.</title>
        <authorList>
            <person name="Ban H."/>
            <person name="Sato S."/>
            <person name="Yoshikawa S."/>
            <person name="Yamada K."/>
            <person name="Nakamura Y."/>
            <person name="Ichinomiya M."/>
            <person name="Sato N."/>
            <person name="Blanc-Mathieu R."/>
            <person name="Endo H."/>
            <person name="Kuwata A."/>
            <person name="Ogata H."/>
        </authorList>
    </citation>
    <scope>NUCLEOTIDE SEQUENCE [LARGE SCALE GENOMIC DNA]</scope>
</reference>
<dbReference type="InterPro" id="IPR000408">
    <property type="entry name" value="Reg_chr_condens"/>
</dbReference>
<feature type="repeat" description="RCC1" evidence="3">
    <location>
        <begin position="301"/>
        <end position="351"/>
    </location>
</feature>